<accession>A0A168H7N1</accession>
<protein>
    <submittedName>
        <fullName evidence="1">Uncharacterized protein</fullName>
    </submittedName>
</protein>
<organism evidence="1 2">
    <name type="scientific">Anaplasma phagocytophilum str. Norway variant2</name>
    <dbReference type="NCBI Taxonomy" id="1392507"/>
    <lineage>
        <taxon>Bacteria</taxon>
        <taxon>Pseudomonadati</taxon>
        <taxon>Pseudomonadota</taxon>
        <taxon>Alphaproteobacteria</taxon>
        <taxon>Rickettsiales</taxon>
        <taxon>Anaplasmataceae</taxon>
        <taxon>Anaplasma</taxon>
        <taxon>phagocytophilum group</taxon>
    </lineage>
</organism>
<reference evidence="1 2" key="1">
    <citation type="journal article" date="2013" name="Pathogens">
        <title>An Emerging Tick-Borne Disease of Humans Is Caused by a Subset of Strains with Conserved Genome Structure.</title>
        <authorList>
            <person name="Barbet A.F."/>
            <person name="Al-Khedery B."/>
            <person name="Stuen S."/>
            <person name="Granquist E.G."/>
            <person name="Felsheim R.F."/>
            <person name="Munderloh U.G."/>
        </authorList>
    </citation>
    <scope>NUCLEOTIDE SEQUENCE [LARGE SCALE GENOMIC DNA]</scope>
    <source>
        <strain evidence="1 2">Norway variant2</strain>
    </source>
</reference>
<dbReference type="AlphaFoldDB" id="A0A168H7N1"/>
<sequence length="83" mass="9506">MSSNKASMWERVRLLALKTNSSKVLPRQITSIMLGTVYKSQKKPRKVLDLYILLLLFLMKHRGLALYCSPKHAEGKMVGSTIW</sequence>
<gene>
    <name evidence="1" type="ORF">P029_01640</name>
</gene>
<reference evidence="1 2" key="2">
    <citation type="journal article" date="2014" name="Pathogens">
        <title>Comparative Genomics Identifies a Potential Marker of Human-Virulent Anaplasma phagocytophilum.</title>
        <authorList>
            <person name="Al-Khedery B."/>
            <person name="Barbet A.F."/>
        </authorList>
    </citation>
    <scope>NUCLEOTIDE SEQUENCE [LARGE SCALE GENOMIC DNA]</scope>
    <source>
        <strain evidence="1 2">Norway variant2</strain>
    </source>
</reference>
<evidence type="ECO:0000313" key="2">
    <source>
        <dbReference type="Proteomes" id="UP000053801"/>
    </source>
</evidence>
<name>A0A168H7N1_ANAPH</name>
<evidence type="ECO:0000313" key="1">
    <source>
        <dbReference type="EMBL" id="ANC34102.1"/>
    </source>
</evidence>
<dbReference type="EMBL" id="CP015376">
    <property type="protein sequence ID" value="ANC34102.1"/>
    <property type="molecule type" value="Genomic_DNA"/>
</dbReference>
<proteinExistence type="predicted"/>
<dbReference type="Proteomes" id="UP000053801">
    <property type="component" value="Chromosome"/>
</dbReference>